<dbReference type="SUPFAM" id="SSF52129">
    <property type="entry name" value="Caspase-like"/>
    <property type="match status" value="1"/>
</dbReference>
<feature type="signal peptide" evidence="4">
    <location>
        <begin position="1"/>
        <end position="33"/>
    </location>
</feature>
<dbReference type="PANTHER" id="PTHR44858:SF1">
    <property type="entry name" value="UDP-N-ACETYLGLUCOSAMINE--PEPTIDE N-ACETYLGLUCOSAMINYLTRANSFERASE SPINDLY-RELATED"/>
    <property type="match status" value="1"/>
</dbReference>
<keyword evidence="7" id="KW-1185">Reference proteome</keyword>
<reference evidence="6 7" key="1">
    <citation type="journal article" date="2010" name="Proc. Natl. Acad. Sci. U.S.A.">
        <title>A Nitrospira metagenome illuminates the physiology and evolution of globally important nitrite-oxidizing bacteria.</title>
        <authorList>
            <person name="Lucker S."/>
            <person name="Wagner M."/>
            <person name="Maixner F."/>
            <person name="Pelletier E."/>
            <person name="Koch H."/>
            <person name="Vacherie B."/>
            <person name="Rattei T."/>
            <person name="Sinninghe Damste J."/>
            <person name="Spieck E."/>
            <person name="Le Paslier D."/>
            <person name="Daims H."/>
        </authorList>
    </citation>
    <scope>NUCLEOTIDE SEQUENCE [LARGE SCALE GENOMIC DNA]</scope>
</reference>
<accession>D8PDS0</accession>
<dbReference type="Pfam" id="PF00656">
    <property type="entry name" value="Peptidase_C14"/>
    <property type="match status" value="1"/>
</dbReference>
<dbReference type="Gene3D" id="1.25.40.10">
    <property type="entry name" value="Tetratricopeptide repeat domain"/>
    <property type="match status" value="1"/>
</dbReference>
<dbReference type="InterPro" id="IPR050498">
    <property type="entry name" value="Ycf3"/>
</dbReference>
<dbReference type="Pfam" id="PF13432">
    <property type="entry name" value="TPR_16"/>
    <property type="match status" value="2"/>
</dbReference>
<dbReference type="GO" id="GO:0004197">
    <property type="term" value="F:cysteine-type endopeptidase activity"/>
    <property type="evidence" value="ECO:0007669"/>
    <property type="project" value="InterPro"/>
</dbReference>
<dbReference type="KEGG" id="nde:NIDE1644"/>
<dbReference type="InterPro" id="IPR011600">
    <property type="entry name" value="Pept_C14_caspase"/>
</dbReference>
<dbReference type="InterPro" id="IPR029030">
    <property type="entry name" value="Caspase-like_dom_sf"/>
</dbReference>
<dbReference type="eggNOG" id="COG0457">
    <property type="taxonomic scope" value="Bacteria"/>
</dbReference>
<dbReference type="Proteomes" id="UP000001660">
    <property type="component" value="Chromosome"/>
</dbReference>
<dbReference type="SMART" id="SM00028">
    <property type="entry name" value="TPR"/>
    <property type="match status" value="3"/>
</dbReference>
<dbReference type="eggNOG" id="COG4249">
    <property type="taxonomic scope" value="Bacteria"/>
</dbReference>
<evidence type="ECO:0000256" key="2">
    <source>
        <dbReference type="ARBA" id="ARBA00022803"/>
    </source>
</evidence>
<dbReference type="AlphaFoldDB" id="D8PDS0"/>
<keyword evidence="2 3" id="KW-0802">TPR repeat</keyword>
<name>D8PDS0_9BACT</name>
<dbReference type="EMBL" id="FP929003">
    <property type="protein sequence ID" value="CBK41379.1"/>
    <property type="molecule type" value="Genomic_DNA"/>
</dbReference>
<proteinExistence type="predicted"/>
<evidence type="ECO:0000259" key="5">
    <source>
        <dbReference type="Pfam" id="PF00656"/>
    </source>
</evidence>
<feature type="repeat" description="TPR" evidence="3">
    <location>
        <begin position="374"/>
        <end position="407"/>
    </location>
</feature>
<dbReference type="Gene3D" id="3.40.50.1460">
    <property type="match status" value="1"/>
</dbReference>
<dbReference type="GO" id="GO:0006508">
    <property type="term" value="P:proteolysis"/>
    <property type="evidence" value="ECO:0007669"/>
    <property type="project" value="InterPro"/>
</dbReference>
<sequence>MSSSTFPHLRRKFVCLVAMCAAGTVGMLSIAHAQVGKPEGLYYKSWAVVVGIENYLVAPKVPGALESAHAVAAALRGLGFDEVIELQDKEASSKHLLQIFNDYLPRKVGRQDRVLFFFAGHAGITQDSQSKELGYLVPWDAQLNNPAKAITFEQLKEFSRRSASKHMLMLFDANIRGWEVTAPQPLSLEGRLSPEDETEKRAVQVLTAAEKEEAIGRAAGQSAFVTALVAGLKGAGDLNKNGWLMASELAAQVKQDVEAATKGAQHPQFVQLEGDGDVILVEGRKGAFQAGKEPTSESDRMREARIQYEQAFALLQQQKSAEEALERLNRAIGYDPSFGDAYVLKSYIRLEVLPNLEESLLAARAAVQHAPQNPDSHYSLALALERKGQYQEAEQAMQQALVVNPAYGDVYFSLGALYADHLNEPQKSVDAFRRYLELGGQSERAIRAVQANEAPAEKPVP</sequence>
<dbReference type="InterPro" id="IPR019734">
    <property type="entry name" value="TPR_rpt"/>
</dbReference>
<organism evidence="6 7">
    <name type="scientific">Nitrospira defluvii</name>
    <dbReference type="NCBI Taxonomy" id="330214"/>
    <lineage>
        <taxon>Bacteria</taxon>
        <taxon>Pseudomonadati</taxon>
        <taxon>Nitrospirota</taxon>
        <taxon>Nitrospiria</taxon>
        <taxon>Nitrospirales</taxon>
        <taxon>Nitrospiraceae</taxon>
        <taxon>Nitrospira</taxon>
    </lineage>
</organism>
<evidence type="ECO:0000313" key="7">
    <source>
        <dbReference type="Proteomes" id="UP000001660"/>
    </source>
</evidence>
<dbReference type="InterPro" id="IPR011990">
    <property type="entry name" value="TPR-like_helical_dom_sf"/>
</dbReference>
<evidence type="ECO:0000313" key="6">
    <source>
        <dbReference type="EMBL" id="CBK41379.1"/>
    </source>
</evidence>
<protein>
    <recommendedName>
        <fullName evidence="5">Peptidase C14 caspase domain-containing protein</fullName>
    </recommendedName>
</protein>
<keyword evidence="1" id="KW-0677">Repeat</keyword>
<evidence type="ECO:0000256" key="1">
    <source>
        <dbReference type="ARBA" id="ARBA00022737"/>
    </source>
</evidence>
<dbReference type="PANTHER" id="PTHR44858">
    <property type="entry name" value="TETRATRICOPEPTIDE REPEAT PROTEIN 6"/>
    <property type="match status" value="1"/>
</dbReference>
<keyword evidence="4" id="KW-0732">Signal</keyword>
<dbReference type="PROSITE" id="PS50005">
    <property type="entry name" value="TPR"/>
    <property type="match status" value="1"/>
</dbReference>
<feature type="domain" description="Peptidase C14 caspase" evidence="5">
    <location>
        <begin position="45"/>
        <end position="271"/>
    </location>
</feature>
<gene>
    <name evidence="6" type="ORF">NIDE1644</name>
</gene>
<feature type="chain" id="PRO_5003119954" description="Peptidase C14 caspase domain-containing protein" evidence="4">
    <location>
        <begin position="34"/>
        <end position="461"/>
    </location>
</feature>
<dbReference type="SUPFAM" id="SSF48452">
    <property type="entry name" value="TPR-like"/>
    <property type="match status" value="1"/>
</dbReference>
<evidence type="ECO:0000256" key="3">
    <source>
        <dbReference type="PROSITE-ProRule" id="PRU00339"/>
    </source>
</evidence>
<evidence type="ECO:0000256" key="4">
    <source>
        <dbReference type="SAM" id="SignalP"/>
    </source>
</evidence>
<dbReference type="HOGENOM" id="CLU_592760_0_0_0"/>